<keyword evidence="2" id="KW-0479">Metal-binding</keyword>
<dbReference type="EMBL" id="JBHRWI010000039">
    <property type="protein sequence ID" value="MFC3514285.1"/>
    <property type="molecule type" value="Genomic_DNA"/>
</dbReference>
<dbReference type="InterPro" id="IPR050582">
    <property type="entry name" value="HAD-like_SerB"/>
</dbReference>
<dbReference type="InterPro" id="IPR006385">
    <property type="entry name" value="HAD_hydro_SerB1"/>
</dbReference>
<name>A0ABV7QQU5_9PSEU</name>
<dbReference type="Proteomes" id="UP001595764">
    <property type="component" value="Unassembled WGS sequence"/>
</dbReference>
<gene>
    <name evidence="5" type="ORF">ACFORO_29240</name>
</gene>
<dbReference type="InterPro" id="IPR023214">
    <property type="entry name" value="HAD_sf"/>
</dbReference>
<evidence type="ECO:0000313" key="5">
    <source>
        <dbReference type="EMBL" id="MFC3514285.1"/>
    </source>
</evidence>
<comment type="caution">
    <text evidence="5">The sequence shown here is derived from an EMBL/GenBank/DDBJ whole genome shotgun (WGS) entry which is preliminary data.</text>
</comment>
<organism evidence="5 6">
    <name type="scientific">Amycolatopsis halotolerans</name>
    <dbReference type="NCBI Taxonomy" id="330083"/>
    <lineage>
        <taxon>Bacteria</taxon>
        <taxon>Bacillati</taxon>
        <taxon>Actinomycetota</taxon>
        <taxon>Actinomycetes</taxon>
        <taxon>Pseudonocardiales</taxon>
        <taxon>Pseudonocardiaceae</taxon>
        <taxon>Amycolatopsis</taxon>
    </lineage>
</organism>
<protein>
    <submittedName>
        <fullName evidence="5">HAD family hydrolase</fullName>
    </submittedName>
</protein>
<keyword evidence="6" id="KW-1185">Reference proteome</keyword>
<dbReference type="Pfam" id="PF12710">
    <property type="entry name" value="HAD"/>
    <property type="match status" value="1"/>
</dbReference>
<evidence type="ECO:0000256" key="3">
    <source>
        <dbReference type="ARBA" id="ARBA00022801"/>
    </source>
</evidence>
<dbReference type="RefSeq" id="WP_377872210.1">
    <property type="nucleotide sequence ID" value="NZ_JBHMAY010000037.1"/>
</dbReference>
<dbReference type="PANTHER" id="PTHR43344:SF13">
    <property type="entry name" value="PHOSPHATASE RV3661-RELATED"/>
    <property type="match status" value="1"/>
</dbReference>
<evidence type="ECO:0000256" key="4">
    <source>
        <dbReference type="ARBA" id="ARBA00022842"/>
    </source>
</evidence>
<evidence type="ECO:0000256" key="1">
    <source>
        <dbReference type="ARBA" id="ARBA00009184"/>
    </source>
</evidence>
<keyword evidence="3 5" id="KW-0378">Hydrolase</keyword>
<dbReference type="InterPro" id="IPR036412">
    <property type="entry name" value="HAD-like_sf"/>
</dbReference>
<keyword evidence="4" id="KW-0460">Magnesium</keyword>
<dbReference type="SUPFAM" id="SSF56784">
    <property type="entry name" value="HAD-like"/>
    <property type="match status" value="1"/>
</dbReference>
<dbReference type="CDD" id="cd02612">
    <property type="entry name" value="HAD_PGPPase"/>
    <property type="match status" value="1"/>
</dbReference>
<dbReference type="NCBIfam" id="TIGR01488">
    <property type="entry name" value="HAD-SF-IB"/>
    <property type="match status" value="1"/>
</dbReference>
<dbReference type="NCBIfam" id="TIGR01490">
    <property type="entry name" value="HAD-SF-IB-hyp1"/>
    <property type="match status" value="1"/>
</dbReference>
<evidence type="ECO:0000256" key="2">
    <source>
        <dbReference type="ARBA" id="ARBA00022723"/>
    </source>
</evidence>
<dbReference type="Gene3D" id="3.40.50.1000">
    <property type="entry name" value="HAD superfamily/HAD-like"/>
    <property type="match status" value="1"/>
</dbReference>
<dbReference type="Gene3D" id="1.20.1440.100">
    <property type="entry name" value="SG protein - dephosphorylation function"/>
    <property type="match status" value="1"/>
</dbReference>
<evidence type="ECO:0000313" key="6">
    <source>
        <dbReference type="Proteomes" id="UP001595764"/>
    </source>
</evidence>
<proteinExistence type="inferred from homology"/>
<dbReference type="PANTHER" id="PTHR43344">
    <property type="entry name" value="PHOSPHOSERINE PHOSPHATASE"/>
    <property type="match status" value="1"/>
</dbReference>
<comment type="similarity">
    <text evidence="1">Belongs to the HAD-like hydrolase superfamily. SerB family.</text>
</comment>
<accession>A0ABV7QQU5</accession>
<dbReference type="GO" id="GO:0016787">
    <property type="term" value="F:hydrolase activity"/>
    <property type="evidence" value="ECO:0007669"/>
    <property type="project" value="UniProtKB-KW"/>
</dbReference>
<reference evidence="6" key="1">
    <citation type="journal article" date="2019" name="Int. J. Syst. Evol. Microbiol.">
        <title>The Global Catalogue of Microorganisms (GCM) 10K type strain sequencing project: providing services to taxonomists for standard genome sequencing and annotation.</title>
        <authorList>
            <consortium name="The Broad Institute Genomics Platform"/>
            <consortium name="The Broad Institute Genome Sequencing Center for Infectious Disease"/>
            <person name="Wu L."/>
            <person name="Ma J."/>
        </authorList>
    </citation>
    <scope>NUCLEOTIDE SEQUENCE [LARGE SCALE GENOMIC DNA]</scope>
    <source>
        <strain evidence="6">CGMCC 4.7682</strain>
    </source>
</reference>
<sequence>MKSRATVRHAAFFDVDETVITGKSMFAFLRYWMARHGDDGSGYARRAGELGQIAASGRPREEGNRLYYRYFTGAVAAEVQAAGRDWYATYREGPEAFVGAALAALERHRRAGHRIVLVSGSFAACLTPLAEDLGADLVLCSEPLTSKDGRYTGEVRRSMIGAAKRDAVTAELTAADLDPRDCFAYGDHASDLEMLAAVGNPVAVGNDPVLAAQGWPVLPADPAPRQSGARENAAH</sequence>